<name>A0ABR1Z206_9PEZI</name>
<dbReference type="Proteomes" id="UP001492380">
    <property type="component" value="Unassembled WGS sequence"/>
</dbReference>
<comment type="caution">
    <text evidence="2">The sequence shown here is derived from an EMBL/GenBank/DDBJ whole genome shotgun (WGS) entry which is preliminary data.</text>
</comment>
<gene>
    <name evidence="2" type="ORF">HDK90DRAFT_9915</name>
</gene>
<reference evidence="2 3" key="1">
    <citation type="submission" date="2024-04" db="EMBL/GenBank/DDBJ databases">
        <title>Phyllosticta paracitricarpa is synonymous to the EU quarantine fungus P. citricarpa based on phylogenomic analyses.</title>
        <authorList>
            <consortium name="Lawrence Berkeley National Laboratory"/>
            <person name="Van Ingen-Buijs V.A."/>
            <person name="Van Westerhoven A.C."/>
            <person name="Haridas S."/>
            <person name="Skiadas P."/>
            <person name="Martin F."/>
            <person name="Groenewald J.Z."/>
            <person name="Crous P.W."/>
            <person name="Seidl M.F."/>
        </authorList>
    </citation>
    <scope>NUCLEOTIDE SEQUENCE [LARGE SCALE GENOMIC DNA]</scope>
    <source>
        <strain evidence="2 3">CBS 123374</strain>
    </source>
</reference>
<dbReference type="EMBL" id="JBBWRZ010000001">
    <property type="protein sequence ID" value="KAK8246418.1"/>
    <property type="molecule type" value="Genomic_DNA"/>
</dbReference>
<evidence type="ECO:0000313" key="2">
    <source>
        <dbReference type="EMBL" id="KAK8246418.1"/>
    </source>
</evidence>
<feature type="compositionally biased region" description="Basic and acidic residues" evidence="1">
    <location>
        <begin position="207"/>
        <end position="242"/>
    </location>
</feature>
<keyword evidence="3" id="KW-1185">Reference proteome</keyword>
<feature type="compositionally biased region" description="Basic residues" evidence="1">
    <location>
        <begin position="263"/>
        <end position="277"/>
    </location>
</feature>
<feature type="compositionally biased region" description="Polar residues" evidence="1">
    <location>
        <begin position="182"/>
        <end position="192"/>
    </location>
</feature>
<evidence type="ECO:0000313" key="3">
    <source>
        <dbReference type="Proteomes" id="UP001492380"/>
    </source>
</evidence>
<protein>
    <submittedName>
        <fullName evidence="2">Uncharacterized protein</fullName>
    </submittedName>
</protein>
<sequence length="277" mass="31190">MICLLTADRLFNAGMLQREDPKRFYEYALRDRVTEPFAVFKYYYRTWGQLKALGVLPDSSLEVEECEDEPVTATGHGFEELDIKFLPSSEVPTEVPSPNTDKPLPALPVDRPESRCSIRVVDGPPANDERLNEEQDEAREDYEDESFYEDALDASPIRLKRLSFPPKTRFDPIQVQAPRSPIKTSRNASPAPTLSEYCDASSTVGSTEDKTADRVMETVESSRHTPSPVKRDGSRQESRELETVVPSTGSQRKATGGGFFKNSIRRVVGRHKRSRSS</sequence>
<feature type="region of interest" description="Disordered" evidence="1">
    <location>
        <begin position="90"/>
        <end position="277"/>
    </location>
</feature>
<proteinExistence type="predicted"/>
<organism evidence="2 3">
    <name type="scientific">Phyllosticta capitalensis</name>
    <dbReference type="NCBI Taxonomy" id="121624"/>
    <lineage>
        <taxon>Eukaryota</taxon>
        <taxon>Fungi</taxon>
        <taxon>Dikarya</taxon>
        <taxon>Ascomycota</taxon>
        <taxon>Pezizomycotina</taxon>
        <taxon>Dothideomycetes</taxon>
        <taxon>Dothideomycetes incertae sedis</taxon>
        <taxon>Botryosphaeriales</taxon>
        <taxon>Phyllostictaceae</taxon>
        <taxon>Phyllosticta</taxon>
    </lineage>
</organism>
<accession>A0ABR1Z206</accession>
<evidence type="ECO:0000256" key="1">
    <source>
        <dbReference type="SAM" id="MobiDB-lite"/>
    </source>
</evidence>
<feature type="compositionally biased region" description="Acidic residues" evidence="1">
    <location>
        <begin position="134"/>
        <end position="152"/>
    </location>
</feature>